<protein>
    <recommendedName>
        <fullName evidence="5">DUF2089 domain-containing protein</fullName>
    </recommendedName>
</protein>
<dbReference type="Pfam" id="PF22747">
    <property type="entry name" value="Zn_ribbon_DUF2089"/>
    <property type="match status" value="1"/>
</dbReference>
<gene>
    <name evidence="3" type="ORF">AMJ39_00720</name>
</gene>
<dbReference type="Proteomes" id="UP000052008">
    <property type="component" value="Unassembled WGS sequence"/>
</dbReference>
<dbReference type="InterPro" id="IPR042070">
    <property type="entry name" value="PucR_C-HTH_sf"/>
</dbReference>
<accession>A0A0S7WVU2</accession>
<evidence type="ECO:0000259" key="1">
    <source>
        <dbReference type="Pfam" id="PF09862"/>
    </source>
</evidence>
<evidence type="ECO:0000259" key="2">
    <source>
        <dbReference type="Pfam" id="PF22747"/>
    </source>
</evidence>
<dbReference type="STRING" id="1703770.AMJ39_00720"/>
<evidence type="ECO:0008006" key="5">
    <source>
        <dbReference type="Google" id="ProtNLM"/>
    </source>
</evidence>
<dbReference type="AlphaFoldDB" id="A0A0S7WVU2"/>
<comment type="caution">
    <text evidence="3">The sequence shown here is derived from an EMBL/GenBank/DDBJ whole genome shotgun (WGS) entry which is preliminary data.</text>
</comment>
<dbReference type="InterPro" id="IPR053957">
    <property type="entry name" value="DUF2089_Zn_ribbon"/>
</dbReference>
<name>A0A0S7WVU2_UNCT6</name>
<dbReference type="InterPro" id="IPR018658">
    <property type="entry name" value="DUF2089"/>
</dbReference>
<reference evidence="3 4" key="1">
    <citation type="journal article" date="2015" name="Microbiome">
        <title>Genomic resolution of linkages in carbon, nitrogen, and sulfur cycling among widespread estuary sediment bacteria.</title>
        <authorList>
            <person name="Baker B.J."/>
            <person name="Lazar C.S."/>
            <person name="Teske A.P."/>
            <person name="Dick G.J."/>
        </authorList>
    </citation>
    <scope>NUCLEOTIDE SEQUENCE [LARGE SCALE GENOMIC DNA]</scope>
    <source>
        <strain evidence="3">DG_24</strain>
    </source>
</reference>
<dbReference type="EMBL" id="LIZS01000004">
    <property type="protein sequence ID" value="KPJ54304.1"/>
    <property type="molecule type" value="Genomic_DNA"/>
</dbReference>
<evidence type="ECO:0000313" key="3">
    <source>
        <dbReference type="EMBL" id="KPJ54304.1"/>
    </source>
</evidence>
<evidence type="ECO:0000313" key="4">
    <source>
        <dbReference type="Proteomes" id="UP000052008"/>
    </source>
</evidence>
<dbReference type="Gene3D" id="1.10.10.2840">
    <property type="entry name" value="PucR C-terminal helix-turn-helix domain"/>
    <property type="match status" value="1"/>
</dbReference>
<proteinExistence type="predicted"/>
<dbReference type="Pfam" id="PF09862">
    <property type="entry name" value="DUF2089"/>
    <property type="match status" value="1"/>
</dbReference>
<sequence length="110" mass="12624">MDVTRLECRACSAALEGRFTTCEFCQLSPEQAQFVRIFLRCRGNIREVEKELEISYPTVRNRLDAVLQALGCVPEDRKERQRLRADVLSQLERGELPVDQAIKILKDDGV</sequence>
<feature type="domain" description="DUF2089" evidence="2">
    <location>
        <begin position="1"/>
        <end position="25"/>
    </location>
</feature>
<feature type="domain" description="DUF2089" evidence="1">
    <location>
        <begin position="27"/>
        <end position="71"/>
    </location>
</feature>
<organism evidence="3 4">
    <name type="scientific">candidate division TA06 bacterium DG_24</name>
    <dbReference type="NCBI Taxonomy" id="1703770"/>
    <lineage>
        <taxon>Bacteria</taxon>
        <taxon>Bacteria division TA06</taxon>
    </lineage>
</organism>
<dbReference type="PATRIC" id="fig|1703770.3.peg.217"/>